<proteinExistence type="predicted"/>
<sequence>MFFFKKKKKTEPLSRHLHDIKRKLKKVLLDTCTLKIEDLSREDKAIVEQITKITKMLNINNVTRTQAYLDFYLRYPEIHWAFLGHAVSRNGGWNMTDLKGDLLSRLMSEEKQEEFFEFLERGNWLIFQDAFPQFLLYAESIRQGRSLFYLLPCMGISRFMEVIWDDFWQRRDSYILAMAQVVNEQSYLEARMIQNPFYKEKIFQTLEFFLQDLLSFNQILFPSRKGEKASLTGMTIHQFGSLHERIILGRRLYHLLFKDRKQHKEILAWCISRAHTGSRKDYWPHIFNDVNEGLPGPLQIRRLKNCRLIKGSPKLYSPQLEHAWPNMKHRPAEPGDWFDDSGVVVYLKEKEEPVNGKITGDYCETLQNLELAVLAKKTVFI</sequence>
<evidence type="ECO:0000313" key="1">
    <source>
        <dbReference type="EMBL" id="RWR12459.1"/>
    </source>
</evidence>
<dbReference type="OrthoDB" id="2690514at2"/>
<name>A0A443IWD1_9BACI</name>
<accession>A0A443IWD1</accession>
<dbReference type="AlphaFoldDB" id="A0A443IWD1"/>
<reference evidence="1" key="1">
    <citation type="submission" date="2018-12" db="EMBL/GenBank/DDBJ databases">
        <authorList>
            <person name="Sun L."/>
            <person name="Chen Z."/>
        </authorList>
    </citation>
    <scope>NUCLEOTIDE SEQUENCE [LARGE SCALE GENOMIC DNA]</scope>
    <source>
        <strain evidence="1">DSM 16012</strain>
    </source>
</reference>
<dbReference type="EMBL" id="QYTU02000011">
    <property type="protein sequence ID" value="RWR12459.1"/>
    <property type="molecule type" value="Genomic_DNA"/>
</dbReference>
<evidence type="ECO:0000313" key="2">
    <source>
        <dbReference type="Proteomes" id="UP000273811"/>
    </source>
</evidence>
<dbReference type="Proteomes" id="UP000273811">
    <property type="component" value="Unassembled WGS sequence"/>
</dbReference>
<dbReference type="Pfam" id="PF10720">
    <property type="entry name" value="DUF2515"/>
    <property type="match status" value="1"/>
</dbReference>
<comment type="caution">
    <text evidence="1">The sequence shown here is derived from an EMBL/GenBank/DDBJ whole genome shotgun (WGS) entry which is preliminary data.</text>
</comment>
<protein>
    <submittedName>
        <fullName evidence="1">DUF2515 domain-containing protein</fullName>
    </submittedName>
</protein>
<gene>
    <name evidence="1" type="ORF">D4N35_007140</name>
</gene>
<organism evidence="1 2">
    <name type="scientific">Siminovitchia fortis</name>
    <dbReference type="NCBI Taxonomy" id="254758"/>
    <lineage>
        <taxon>Bacteria</taxon>
        <taxon>Bacillati</taxon>
        <taxon>Bacillota</taxon>
        <taxon>Bacilli</taxon>
        <taxon>Bacillales</taxon>
        <taxon>Bacillaceae</taxon>
        <taxon>Siminovitchia</taxon>
    </lineage>
</organism>
<keyword evidence="2" id="KW-1185">Reference proteome</keyword>
<dbReference type="InterPro" id="IPR019658">
    <property type="entry name" value="DUF2515"/>
</dbReference>